<keyword evidence="1" id="KW-1133">Transmembrane helix</keyword>
<keyword evidence="1" id="KW-0472">Membrane</keyword>
<accession>A0ABV5I003</accession>
<evidence type="ECO:0000256" key="1">
    <source>
        <dbReference type="SAM" id="Phobius"/>
    </source>
</evidence>
<feature type="domain" description="YjiS-like" evidence="2">
    <location>
        <begin position="37"/>
        <end position="60"/>
    </location>
</feature>
<evidence type="ECO:0000313" key="4">
    <source>
        <dbReference type="Proteomes" id="UP001589670"/>
    </source>
</evidence>
<comment type="caution">
    <text evidence="3">The sequence shown here is derived from an EMBL/GenBank/DDBJ whole genome shotgun (WGS) entry which is preliminary data.</text>
</comment>
<sequence>MTRTQQQMAPHPLLAAAYPTPLVARLAIAFAVLVITWDMNRRTRAQLARLDAHLLHDIGLETHTARAEAARPFWR</sequence>
<organism evidence="3 4">
    <name type="scientific">Roseovarius ramblicola</name>
    <dbReference type="NCBI Taxonomy" id="2022336"/>
    <lineage>
        <taxon>Bacteria</taxon>
        <taxon>Pseudomonadati</taxon>
        <taxon>Pseudomonadota</taxon>
        <taxon>Alphaproteobacteria</taxon>
        <taxon>Rhodobacterales</taxon>
        <taxon>Roseobacteraceae</taxon>
        <taxon>Roseovarius</taxon>
    </lineage>
</organism>
<evidence type="ECO:0000259" key="2">
    <source>
        <dbReference type="Pfam" id="PF06568"/>
    </source>
</evidence>
<dbReference type="Proteomes" id="UP001589670">
    <property type="component" value="Unassembled WGS sequence"/>
</dbReference>
<gene>
    <name evidence="3" type="ORF">ACFFU4_06550</name>
</gene>
<dbReference type="InterPro" id="IPR009506">
    <property type="entry name" value="YjiS-like"/>
</dbReference>
<name>A0ABV5I003_9RHOB</name>
<protein>
    <submittedName>
        <fullName evidence="3">DUF1127 domain-containing protein</fullName>
    </submittedName>
</protein>
<proteinExistence type="predicted"/>
<reference evidence="3 4" key="1">
    <citation type="submission" date="2024-09" db="EMBL/GenBank/DDBJ databases">
        <authorList>
            <person name="Sun Q."/>
            <person name="Mori K."/>
        </authorList>
    </citation>
    <scope>NUCLEOTIDE SEQUENCE [LARGE SCALE GENOMIC DNA]</scope>
    <source>
        <strain evidence="3 4">CECT 9424</strain>
    </source>
</reference>
<dbReference type="EMBL" id="JBHMEC010000010">
    <property type="protein sequence ID" value="MFB9149411.1"/>
    <property type="molecule type" value="Genomic_DNA"/>
</dbReference>
<evidence type="ECO:0000313" key="3">
    <source>
        <dbReference type="EMBL" id="MFB9149411.1"/>
    </source>
</evidence>
<keyword evidence="1" id="KW-0812">Transmembrane</keyword>
<feature type="transmembrane region" description="Helical" evidence="1">
    <location>
        <begin position="22"/>
        <end position="39"/>
    </location>
</feature>
<keyword evidence="4" id="KW-1185">Reference proteome</keyword>
<dbReference type="Pfam" id="PF06568">
    <property type="entry name" value="YjiS-like"/>
    <property type="match status" value="1"/>
</dbReference>